<feature type="transmembrane region" description="Helical" evidence="1">
    <location>
        <begin position="63"/>
        <end position="84"/>
    </location>
</feature>
<dbReference type="EMBL" id="ML739377">
    <property type="protein sequence ID" value="KAE8348905.1"/>
    <property type="molecule type" value="Genomic_DNA"/>
</dbReference>
<organism evidence="2 3">
    <name type="scientific">Aspergillus coremiiformis</name>
    <dbReference type="NCBI Taxonomy" id="138285"/>
    <lineage>
        <taxon>Eukaryota</taxon>
        <taxon>Fungi</taxon>
        <taxon>Dikarya</taxon>
        <taxon>Ascomycota</taxon>
        <taxon>Pezizomycotina</taxon>
        <taxon>Eurotiomycetes</taxon>
        <taxon>Eurotiomycetidae</taxon>
        <taxon>Eurotiales</taxon>
        <taxon>Aspergillaceae</taxon>
        <taxon>Aspergillus</taxon>
        <taxon>Aspergillus subgen. Circumdati</taxon>
    </lineage>
</organism>
<evidence type="ECO:0000313" key="3">
    <source>
        <dbReference type="Proteomes" id="UP000327118"/>
    </source>
</evidence>
<keyword evidence="1" id="KW-1133">Transmembrane helix</keyword>
<sequence length="433" mass="48924">MFTPTRRLISRTLTLRPYALYRPKLPQTNLLKVTQQTRSLTIVQKWKLEYKKARKDIWRKNPIFLPFALLSVAMSIAFLVYVVYIDITEVRPQYEKYPSPVAQALRRGVYYTEADLNAPKALQAYKEALRLALEMGMDPFSDEVLGIKLQVGMMLEKAGLVRASVEVLERTKGEILNFVEKGRKGRFGDEEDAEKREAYETRVRDRALKKAVGIEMRLAELYSTEHMQQEEKAEKAQVAAVELCLKEMNRRRALGLVVEGGSPDNDDWVSAMEIATALLDLAVRYTEQEKYGLATPLYVRAFDLIRAEEGDAPTCKQVVLLNGVATALAGQAQKPIRSVDPAKTREKFLDVARLWAQKSIEVAARVQPTVRDQDCDTSCVAATYNLGELAELQGKLTEAEKLYEEAKSLAQGVGFEEGIVKADKALKRVVKKW</sequence>
<dbReference type="SUPFAM" id="SSF48452">
    <property type="entry name" value="TPR-like"/>
    <property type="match status" value="1"/>
</dbReference>
<dbReference type="Gene3D" id="1.25.40.10">
    <property type="entry name" value="Tetratricopeptide repeat domain"/>
    <property type="match status" value="1"/>
</dbReference>
<evidence type="ECO:0000256" key="1">
    <source>
        <dbReference type="SAM" id="Phobius"/>
    </source>
</evidence>
<dbReference type="Proteomes" id="UP000327118">
    <property type="component" value="Unassembled WGS sequence"/>
</dbReference>
<keyword evidence="1" id="KW-0812">Transmembrane</keyword>
<accession>A0A5N6YTT3</accession>
<dbReference type="PANTHER" id="PTHR28142">
    <property type="entry name" value="MITOCHONDRIAL INNER MEMBRANE I-AAA PROTEASE SUPERCOMPLEX SUBUNIT MGR3-RELATED"/>
    <property type="match status" value="1"/>
</dbReference>
<dbReference type="InterPro" id="IPR040201">
    <property type="entry name" value="Mrg3-like"/>
</dbReference>
<proteinExistence type="predicted"/>
<dbReference type="InterPro" id="IPR011990">
    <property type="entry name" value="TPR-like_helical_dom_sf"/>
</dbReference>
<protein>
    <submittedName>
        <fullName evidence="2">TPR domain protein</fullName>
    </submittedName>
</protein>
<evidence type="ECO:0000313" key="2">
    <source>
        <dbReference type="EMBL" id="KAE8348905.1"/>
    </source>
</evidence>
<keyword evidence="3" id="KW-1185">Reference proteome</keyword>
<dbReference type="PANTHER" id="PTHR28142:SF1">
    <property type="entry name" value="MITOCHONDRIAL INNER MEMBRANE I-AAA PROTEASE SUPERCOMPLEX SUBUNIT MGR3-RELATED"/>
    <property type="match status" value="1"/>
</dbReference>
<dbReference type="GO" id="GO:0051787">
    <property type="term" value="F:misfolded protein binding"/>
    <property type="evidence" value="ECO:0007669"/>
    <property type="project" value="TreeGrafter"/>
</dbReference>
<dbReference type="AlphaFoldDB" id="A0A5N6YTT3"/>
<name>A0A5N6YTT3_9EURO</name>
<dbReference type="OrthoDB" id="10050400at2759"/>
<dbReference type="GO" id="GO:0006515">
    <property type="term" value="P:protein quality control for misfolded or incompletely synthesized proteins"/>
    <property type="evidence" value="ECO:0007669"/>
    <property type="project" value="TreeGrafter"/>
</dbReference>
<keyword evidence="1" id="KW-0472">Membrane</keyword>
<dbReference type="GO" id="GO:0031942">
    <property type="term" value="C:i-AAA complex"/>
    <property type="evidence" value="ECO:0007669"/>
    <property type="project" value="TreeGrafter"/>
</dbReference>
<reference evidence="3" key="1">
    <citation type="submission" date="2019-04" db="EMBL/GenBank/DDBJ databases">
        <title>Friends and foes A comparative genomics studyof 23 Aspergillus species from section Flavi.</title>
        <authorList>
            <consortium name="DOE Joint Genome Institute"/>
            <person name="Kjaerbolling I."/>
            <person name="Vesth T."/>
            <person name="Frisvad J.C."/>
            <person name="Nybo J.L."/>
            <person name="Theobald S."/>
            <person name="Kildgaard S."/>
            <person name="Isbrandt T."/>
            <person name="Kuo A."/>
            <person name="Sato A."/>
            <person name="Lyhne E.K."/>
            <person name="Kogle M.E."/>
            <person name="Wiebenga A."/>
            <person name="Kun R.S."/>
            <person name="Lubbers R.J."/>
            <person name="Makela M.R."/>
            <person name="Barry K."/>
            <person name="Chovatia M."/>
            <person name="Clum A."/>
            <person name="Daum C."/>
            <person name="Haridas S."/>
            <person name="He G."/>
            <person name="LaButti K."/>
            <person name="Lipzen A."/>
            <person name="Mondo S."/>
            <person name="Riley R."/>
            <person name="Salamov A."/>
            <person name="Simmons B.A."/>
            <person name="Magnuson J.K."/>
            <person name="Henrissat B."/>
            <person name="Mortensen U.H."/>
            <person name="Larsen T.O."/>
            <person name="Devries R.P."/>
            <person name="Grigoriev I.V."/>
            <person name="Machida M."/>
            <person name="Baker S.E."/>
            <person name="Andersen M.R."/>
        </authorList>
    </citation>
    <scope>NUCLEOTIDE SEQUENCE [LARGE SCALE GENOMIC DNA]</scope>
    <source>
        <strain evidence="3">CBS 553.77</strain>
    </source>
</reference>
<gene>
    <name evidence="2" type="ORF">BDV28DRAFT_163982</name>
</gene>
<dbReference type="CDD" id="cd24145">
    <property type="entry name" value="Mgr3-like"/>
    <property type="match status" value="1"/>
</dbReference>